<name>A0A8S1H919_9PELO</name>
<feature type="compositionally biased region" description="Low complexity" evidence="5">
    <location>
        <begin position="449"/>
        <end position="465"/>
    </location>
</feature>
<evidence type="ECO:0000313" key="8">
    <source>
        <dbReference type="EMBL" id="CAD6191612.1"/>
    </source>
</evidence>
<evidence type="ECO:0000313" key="9">
    <source>
        <dbReference type="Proteomes" id="UP000835052"/>
    </source>
</evidence>
<dbReference type="InterPro" id="IPR017452">
    <property type="entry name" value="GPCR_Rhodpsn_7TM"/>
</dbReference>
<dbReference type="InterPro" id="IPR019427">
    <property type="entry name" value="7TM_GPCR_serpentine_rcpt_Srw"/>
</dbReference>
<feature type="transmembrane region" description="Helical" evidence="6">
    <location>
        <begin position="156"/>
        <end position="176"/>
    </location>
</feature>
<feature type="domain" description="G-protein coupled receptors family 1 profile" evidence="7">
    <location>
        <begin position="48"/>
        <end position="361"/>
    </location>
</feature>
<dbReference type="PROSITE" id="PS50262">
    <property type="entry name" value="G_PROTEIN_RECEP_F1_2"/>
    <property type="match status" value="1"/>
</dbReference>
<gene>
    <name evidence="8" type="ORF">CAUJ_LOCUS7531</name>
</gene>
<evidence type="ECO:0000256" key="4">
    <source>
        <dbReference type="ARBA" id="ARBA00023136"/>
    </source>
</evidence>
<sequence>MEAAECKTELIYLPAQSFIYDWFQSINTFYRPIHAYLSILLCILGTVANFCNIVVLTRRTMRTPVNMILTAMASCDTVVLFSNLIYTTHYSFVAFQHCHPKHWSYAWALFLIAHAHLSLVAHSSSVWLSVMLALVRYMTLRSRGNMGGMQVTLRHSYIAIAATISVVALLNAPNFLNYKINERRLNETCAVLDPHYNNAPAYLPGIADIAKARHCLVFRLAFWISGLVFKMLPCALLSLFVWLLLRILREVRENRQRLLKTSRHTPTPVNTRNGRLSLTTGTNEKLTRNGSLRARGEKVDRTTHMLLAIVAVMLVTEIPQGIMAVLSGMLSAEFRHNIYNNLGDLLDLLSLCGACCSFIIYCSMSGQFRNEFRRVFIPSGIQCSRKGSASIRRHSDAYSTKMSYLRPLETHCNGASIIDTDRSTSINVFGSQVRRTSTDLTPMSMTPCSPMPSSSFAASPMPTSTRLLNGADDSDATDETSRLLDSTSSVAPPALNGKIKEQHFKNI</sequence>
<reference evidence="8" key="1">
    <citation type="submission" date="2020-10" db="EMBL/GenBank/DDBJ databases">
        <authorList>
            <person name="Kikuchi T."/>
        </authorList>
    </citation>
    <scope>NUCLEOTIDE SEQUENCE</scope>
    <source>
        <strain evidence="8">NKZ352</strain>
    </source>
</reference>
<dbReference type="InterPro" id="IPR053219">
    <property type="entry name" value="GPCR_Dmsr-1"/>
</dbReference>
<dbReference type="Gene3D" id="1.20.1070.10">
    <property type="entry name" value="Rhodopsin 7-helix transmembrane proteins"/>
    <property type="match status" value="1"/>
</dbReference>
<dbReference type="EMBL" id="CAJGYM010000022">
    <property type="protein sequence ID" value="CAD6191612.1"/>
    <property type="molecule type" value="Genomic_DNA"/>
</dbReference>
<feature type="transmembrane region" description="Helical" evidence="6">
    <location>
        <begin position="345"/>
        <end position="364"/>
    </location>
</feature>
<keyword evidence="3 6" id="KW-1133">Transmembrane helix</keyword>
<evidence type="ECO:0000256" key="5">
    <source>
        <dbReference type="SAM" id="MobiDB-lite"/>
    </source>
</evidence>
<accession>A0A8S1H919</accession>
<dbReference type="SUPFAM" id="SSF81321">
    <property type="entry name" value="Family A G protein-coupled receptor-like"/>
    <property type="match status" value="1"/>
</dbReference>
<dbReference type="Proteomes" id="UP000835052">
    <property type="component" value="Unassembled WGS sequence"/>
</dbReference>
<comment type="subcellular location">
    <subcellularLocation>
        <location evidence="1">Membrane</location>
    </subcellularLocation>
</comment>
<feature type="transmembrane region" description="Helical" evidence="6">
    <location>
        <begin position="67"/>
        <end position="86"/>
    </location>
</feature>
<dbReference type="PANTHER" id="PTHR46273">
    <property type="entry name" value="MYOSUPPRESSIN RECEPTOR 1, ISOFORM B-RELATED"/>
    <property type="match status" value="1"/>
</dbReference>
<dbReference type="CDD" id="cd14978">
    <property type="entry name" value="7tmA_FMRFamide_R-like"/>
    <property type="match status" value="1"/>
</dbReference>
<comment type="caution">
    <text evidence="8">The sequence shown here is derived from an EMBL/GenBank/DDBJ whole genome shotgun (WGS) entry which is preliminary data.</text>
</comment>
<feature type="transmembrane region" description="Helical" evidence="6">
    <location>
        <begin position="106"/>
        <end position="135"/>
    </location>
</feature>
<dbReference type="InterPro" id="IPR000276">
    <property type="entry name" value="GPCR_Rhodpsn"/>
</dbReference>
<dbReference type="PANTHER" id="PTHR46273:SF14">
    <property type="entry name" value="G-PROTEIN COUPLED RECEPTOR DMSR-1"/>
    <property type="match status" value="1"/>
</dbReference>
<evidence type="ECO:0000256" key="3">
    <source>
        <dbReference type="ARBA" id="ARBA00022989"/>
    </source>
</evidence>
<evidence type="ECO:0000256" key="6">
    <source>
        <dbReference type="SAM" id="Phobius"/>
    </source>
</evidence>
<dbReference type="PRINTS" id="PR00237">
    <property type="entry name" value="GPCRRHODOPSN"/>
</dbReference>
<dbReference type="SMART" id="SM01381">
    <property type="entry name" value="7TM_GPCR_Srsx"/>
    <property type="match status" value="1"/>
</dbReference>
<keyword evidence="4 6" id="KW-0472">Membrane</keyword>
<feature type="transmembrane region" description="Helical" evidence="6">
    <location>
        <begin position="33"/>
        <end position="55"/>
    </location>
</feature>
<protein>
    <recommendedName>
        <fullName evidence="7">G-protein coupled receptors family 1 profile domain-containing protein</fullName>
    </recommendedName>
</protein>
<organism evidence="8 9">
    <name type="scientific">Caenorhabditis auriculariae</name>
    <dbReference type="NCBI Taxonomy" id="2777116"/>
    <lineage>
        <taxon>Eukaryota</taxon>
        <taxon>Metazoa</taxon>
        <taxon>Ecdysozoa</taxon>
        <taxon>Nematoda</taxon>
        <taxon>Chromadorea</taxon>
        <taxon>Rhabditida</taxon>
        <taxon>Rhabditina</taxon>
        <taxon>Rhabditomorpha</taxon>
        <taxon>Rhabditoidea</taxon>
        <taxon>Rhabditidae</taxon>
        <taxon>Peloderinae</taxon>
        <taxon>Caenorhabditis</taxon>
    </lineage>
</organism>
<keyword evidence="2 6" id="KW-0812">Transmembrane</keyword>
<dbReference type="GO" id="GO:0008528">
    <property type="term" value="F:G protein-coupled peptide receptor activity"/>
    <property type="evidence" value="ECO:0007669"/>
    <property type="project" value="InterPro"/>
</dbReference>
<feature type="transmembrane region" description="Helical" evidence="6">
    <location>
        <begin position="220"/>
        <end position="245"/>
    </location>
</feature>
<evidence type="ECO:0000256" key="1">
    <source>
        <dbReference type="ARBA" id="ARBA00004370"/>
    </source>
</evidence>
<proteinExistence type="predicted"/>
<evidence type="ECO:0000259" key="7">
    <source>
        <dbReference type="PROSITE" id="PS50262"/>
    </source>
</evidence>
<dbReference type="GO" id="GO:0005886">
    <property type="term" value="C:plasma membrane"/>
    <property type="evidence" value="ECO:0007669"/>
    <property type="project" value="TreeGrafter"/>
</dbReference>
<evidence type="ECO:0000256" key="2">
    <source>
        <dbReference type="ARBA" id="ARBA00022692"/>
    </source>
</evidence>
<feature type="compositionally biased region" description="Basic and acidic residues" evidence="5">
    <location>
        <begin position="498"/>
        <end position="507"/>
    </location>
</feature>
<dbReference type="Pfam" id="PF10324">
    <property type="entry name" value="7TM_GPCR_Srw"/>
    <property type="match status" value="2"/>
</dbReference>
<keyword evidence="9" id="KW-1185">Reference proteome</keyword>
<feature type="region of interest" description="Disordered" evidence="5">
    <location>
        <begin position="449"/>
        <end position="507"/>
    </location>
</feature>
<dbReference type="OrthoDB" id="5864054at2759"/>
<dbReference type="AlphaFoldDB" id="A0A8S1H919"/>
<feature type="transmembrane region" description="Helical" evidence="6">
    <location>
        <begin position="305"/>
        <end position="325"/>
    </location>
</feature>